<protein>
    <submittedName>
        <fullName evidence="1">8522_t:CDS:1</fullName>
    </submittedName>
</protein>
<evidence type="ECO:0000313" key="1">
    <source>
        <dbReference type="EMBL" id="CAG8623023.1"/>
    </source>
</evidence>
<keyword evidence="2" id="KW-1185">Reference proteome</keyword>
<accession>A0ACA9N207</accession>
<reference evidence="1" key="1">
    <citation type="submission" date="2021-06" db="EMBL/GenBank/DDBJ databases">
        <authorList>
            <person name="Kallberg Y."/>
            <person name="Tangrot J."/>
            <person name="Rosling A."/>
        </authorList>
    </citation>
    <scope>NUCLEOTIDE SEQUENCE</scope>
    <source>
        <strain evidence="1">AU212A</strain>
    </source>
</reference>
<comment type="caution">
    <text evidence="1">The sequence shown here is derived from an EMBL/GenBank/DDBJ whole genome shotgun (WGS) entry which is preliminary data.</text>
</comment>
<dbReference type="Proteomes" id="UP000789860">
    <property type="component" value="Unassembled WGS sequence"/>
</dbReference>
<proteinExistence type="predicted"/>
<feature type="non-terminal residue" evidence="1">
    <location>
        <position position="1"/>
    </location>
</feature>
<dbReference type="EMBL" id="CAJVPM010018055">
    <property type="protein sequence ID" value="CAG8623023.1"/>
    <property type="molecule type" value="Genomic_DNA"/>
</dbReference>
<evidence type="ECO:0000313" key="2">
    <source>
        <dbReference type="Proteomes" id="UP000789860"/>
    </source>
</evidence>
<gene>
    <name evidence="1" type="ORF">SCALOS_LOCUS7714</name>
</gene>
<sequence>RRKDSIIFDVSSTTKIGTTYIIDSTIRICLYFVGILGASYKHQAAIAIKFQERTSNFVNTFTINERIDYFYIVTSNFTKDDNSNEELSTNTNKESNINSDKESDRYHNTKNLSENKLVSFVYQHASSSVTIRSGKKIPVQVTLVQRRKETTRR</sequence>
<name>A0ACA9N207_9GLOM</name>
<organism evidence="1 2">
    <name type="scientific">Scutellospora calospora</name>
    <dbReference type="NCBI Taxonomy" id="85575"/>
    <lineage>
        <taxon>Eukaryota</taxon>
        <taxon>Fungi</taxon>
        <taxon>Fungi incertae sedis</taxon>
        <taxon>Mucoromycota</taxon>
        <taxon>Glomeromycotina</taxon>
        <taxon>Glomeromycetes</taxon>
        <taxon>Diversisporales</taxon>
        <taxon>Gigasporaceae</taxon>
        <taxon>Scutellospora</taxon>
    </lineage>
</organism>